<evidence type="ECO:0000313" key="2">
    <source>
        <dbReference type="EMBL" id="NJX16117.1"/>
    </source>
</evidence>
<dbReference type="Gene3D" id="3.40.50.620">
    <property type="entry name" value="HUPs"/>
    <property type="match status" value="1"/>
</dbReference>
<comment type="caution">
    <text evidence="2">The sequence shown here is derived from an EMBL/GenBank/DDBJ whole genome shotgun (WGS) entry which is preliminary data.</text>
</comment>
<accession>A0ABX1DF88</accession>
<name>A0ABX1DF88_9FLAO</name>
<proteinExistence type="predicted"/>
<evidence type="ECO:0000259" key="1">
    <source>
        <dbReference type="Pfam" id="PF00582"/>
    </source>
</evidence>
<dbReference type="Proteomes" id="UP000760545">
    <property type="component" value="Unassembled WGS sequence"/>
</dbReference>
<evidence type="ECO:0000313" key="3">
    <source>
        <dbReference type="Proteomes" id="UP000760545"/>
    </source>
</evidence>
<organism evidence="2 3">
    <name type="scientific">Tamlana crocina</name>
    <dbReference type="NCBI Taxonomy" id="393006"/>
    <lineage>
        <taxon>Bacteria</taxon>
        <taxon>Pseudomonadati</taxon>
        <taxon>Bacteroidota</taxon>
        <taxon>Flavobacteriia</taxon>
        <taxon>Flavobacteriales</taxon>
        <taxon>Flavobacteriaceae</taxon>
        <taxon>Tamlana</taxon>
    </lineage>
</organism>
<sequence>MEGNKNKILVLSDLKDSTEVILKSAVALAKTLSADVKFFHVKKGTDVVDRDSQLSSFRTINEQHSLTKNSIDGIIKSVSKTYGLKIDYSYAFGNIKNEIQDQLNAYQPDFVIVGRRKSRLGLAGDKIINFVLKAHEGPVLVVNSKNTIEPDKTLFMAILNGRASGYSDVITNSLLEQAQKPLKLFEVVDKAGKHKANEASSANGDVEFVFERNDNTVSNLSKYLLKSNINLLYLNRKSKEQNNDGLKKSDIKDIISKIEVSLLISG</sequence>
<dbReference type="InterPro" id="IPR006016">
    <property type="entry name" value="UspA"/>
</dbReference>
<reference evidence="2 3" key="1">
    <citation type="submission" date="2020-03" db="EMBL/GenBank/DDBJ databases">
        <title>Tamlana sp. nov, isolated from XXX.</title>
        <authorList>
            <person name="Cao W.R."/>
        </authorList>
    </citation>
    <scope>NUCLEOTIDE SEQUENCE [LARGE SCALE GENOMIC DNA]</scope>
    <source>
        <strain evidence="2 3">HST1-43</strain>
    </source>
</reference>
<protein>
    <submittedName>
        <fullName evidence="2">Universal stress protein</fullName>
    </submittedName>
</protein>
<keyword evidence="3" id="KW-1185">Reference proteome</keyword>
<dbReference type="RefSeq" id="WP_167918444.1">
    <property type="nucleotide sequence ID" value="NZ_JAAVJS010000015.1"/>
</dbReference>
<dbReference type="Pfam" id="PF00582">
    <property type="entry name" value="Usp"/>
    <property type="match status" value="1"/>
</dbReference>
<feature type="domain" description="UspA" evidence="1">
    <location>
        <begin position="7"/>
        <end position="142"/>
    </location>
</feature>
<dbReference type="InterPro" id="IPR014729">
    <property type="entry name" value="Rossmann-like_a/b/a_fold"/>
</dbReference>
<gene>
    <name evidence="2" type="ORF">HC176_11530</name>
</gene>
<dbReference type="SUPFAM" id="SSF52402">
    <property type="entry name" value="Adenine nucleotide alpha hydrolases-like"/>
    <property type="match status" value="1"/>
</dbReference>
<dbReference type="EMBL" id="JAAVJS010000015">
    <property type="protein sequence ID" value="NJX16117.1"/>
    <property type="molecule type" value="Genomic_DNA"/>
</dbReference>